<dbReference type="AlphaFoldDB" id="E1YDY6"/>
<evidence type="ECO:0000256" key="1">
    <source>
        <dbReference type="ARBA" id="ARBA00004496"/>
    </source>
</evidence>
<proteinExistence type="inferred from homology"/>
<evidence type="ECO:0000256" key="8">
    <source>
        <dbReference type="ARBA" id="ARBA00035108"/>
    </source>
</evidence>
<keyword evidence="4" id="KW-0547">Nucleotide-binding</keyword>
<dbReference type="SMART" id="SM00382">
    <property type="entry name" value="AAA"/>
    <property type="match status" value="1"/>
</dbReference>
<evidence type="ECO:0000256" key="3">
    <source>
        <dbReference type="ARBA" id="ARBA00022490"/>
    </source>
</evidence>
<comment type="subcellular location">
    <subcellularLocation>
        <location evidence="1">Cytoplasm</location>
    </subcellularLocation>
    <subcellularLocation>
        <location evidence="8">Gas vesicle</location>
    </subcellularLocation>
</comment>
<protein>
    <submittedName>
        <fullName evidence="12">Gas vesicle protein gvpN</fullName>
    </submittedName>
</protein>
<feature type="region of interest" description="Disordered" evidence="10">
    <location>
        <begin position="1"/>
        <end position="24"/>
    </location>
</feature>
<evidence type="ECO:0000256" key="2">
    <source>
        <dbReference type="ARBA" id="ARBA00009417"/>
    </source>
</evidence>
<evidence type="ECO:0000256" key="6">
    <source>
        <dbReference type="ARBA" id="ARBA00022840"/>
    </source>
</evidence>
<evidence type="ECO:0000313" key="12">
    <source>
        <dbReference type="EMBL" id="CBX28780.1"/>
    </source>
</evidence>
<dbReference type="Gene3D" id="3.40.50.300">
    <property type="entry name" value="P-loop containing nucleotide triphosphate hydrolases"/>
    <property type="match status" value="1"/>
</dbReference>
<dbReference type="EMBL" id="FR695869">
    <property type="protein sequence ID" value="CBX28780.1"/>
    <property type="molecule type" value="Genomic_DNA"/>
</dbReference>
<dbReference type="InterPro" id="IPR011704">
    <property type="entry name" value="ATPase_dyneun-rel_AAA"/>
</dbReference>
<keyword evidence="5" id="KW-0378">Hydrolase</keyword>
<dbReference type="SUPFAM" id="SSF52540">
    <property type="entry name" value="P-loop containing nucleoside triphosphate hydrolases"/>
    <property type="match status" value="1"/>
</dbReference>
<evidence type="ECO:0000256" key="9">
    <source>
        <dbReference type="ARBA" id="ARBA00049360"/>
    </source>
</evidence>
<organism evidence="12">
    <name type="scientific">uncultured Desulfobacterium sp</name>
    <dbReference type="NCBI Taxonomy" id="201089"/>
    <lineage>
        <taxon>Bacteria</taxon>
        <taxon>Pseudomonadati</taxon>
        <taxon>Thermodesulfobacteriota</taxon>
        <taxon>Desulfobacteria</taxon>
        <taxon>Desulfobacterales</taxon>
        <taxon>Desulfobacteriaceae</taxon>
        <taxon>Desulfobacterium</taxon>
        <taxon>environmental samples</taxon>
    </lineage>
</organism>
<evidence type="ECO:0000256" key="5">
    <source>
        <dbReference type="ARBA" id="ARBA00022801"/>
    </source>
</evidence>
<dbReference type="InterPro" id="IPR013462">
    <property type="entry name" value="Gas-vesicle_GvpN"/>
</dbReference>
<evidence type="ECO:0000256" key="10">
    <source>
        <dbReference type="SAM" id="MobiDB-lite"/>
    </source>
</evidence>
<keyword evidence="7" id="KW-0304">Gas vesicle</keyword>
<comment type="catalytic activity">
    <reaction evidence="9">
        <text>ATP + H2O = ADP + phosphate + H(+)</text>
        <dbReference type="Rhea" id="RHEA:13065"/>
        <dbReference type="ChEBI" id="CHEBI:15377"/>
        <dbReference type="ChEBI" id="CHEBI:15378"/>
        <dbReference type="ChEBI" id="CHEBI:30616"/>
        <dbReference type="ChEBI" id="CHEBI:43474"/>
        <dbReference type="ChEBI" id="CHEBI:456216"/>
    </reaction>
</comment>
<accession>E1YDY6</accession>
<evidence type="ECO:0000256" key="4">
    <source>
        <dbReference type="ARBA" id="ARBA00022741"/>
    </source>
</evidence>
<dbReference type="Pfam" id="PF07728">
    <property type="entry name" value="AAA_5"/>
    <property type="match status" value="1"/>
</dbReference>
<evidence type="ECO:0000256" key="7">
    <source>
        <dbReference type="ARBA" id="ARBA00022987"/>
    </source>
</evidence>
<dbReference type="InterPro" id="IPR027417">
    <property type="entry name" value="P-loop_NTPase"/>
</dbReference>
<reference evidence="12" key="1">
    <citation type="journal article" date="2011" name="Environ. Microbiol.">
        <title>Genomic insights into the metabolic potential of the polycyclic aromatic hydrocarbon degrading sulfate-reducing Deltaproteobacterium N47.</title>
        <authorList>
            <person name="Bergmann F."/>
            <person name="Selesi D."/>
            <person name="Weinmaier T."/>
            <person name="Tischler P."/>
            <person name="Rattei T."/>
            <person name="Meckenstock R.U."/>
        </authorList>
    </citation>
    <scope>NUCLEOTIDE SEQUENCE</scope>
</reference>
<evidence type="ECO:0000259" key="11">
    <source>
        <dbReference type="SMART" id="SM00382"/>
    </source>
</evidence>
<comment type="similarity">
    <text evidence="2">Belongs to the CbbQ/NirQ/NorQ/GpvN family.</text>
</comment>
<dbReference type="GO" id="GO:0016887">
    <property type="term" value="F:ATP hydrolysis activity"/>
    <property type="evidence" value="ECO:0007669"/>
    <property type="project" value="InterPro"/>
</dbReference>
<dbReference type="PANTHER" id="PTHR42759">
    <property type="entry name" value="MOXR FAMILY PROTEIN"/>
    <property type="match status" value="1"/>
</dbReference>
<gene>
    <name evidence="12" type="ORF">N47_L13780</name>
</gene>
<dbReference type="GO" id="GO:0005524">
    <property type="term" value="F:ATP binding"/>
    <property type="evidence" value="ECO:0007669"/>
    <property type="project" value="UniProtKB-KW"/>
</dbReference>
<dbReference type="GO" id="GO:0031411">
    <property type="term" value="C:gas vesicle"/>
    <property type="evidence" value="ECO:0007669"/>
    <property type="project" value="UniProtKB-SubCell"/>
</dbReference>
<dbReference type="GO" id="GO:0005737">
    <property type="term" value="C:cytoplasm"/>
    <property type="evidence" value="ECO:0007669"/>
    <property type="project" value="UniProtKB-SubCell"/>
</dbReference>
<dbReference type="NCBIfam" id="TIGR02640">
    <property type="entry name" value="gas_vesic_GvpN"/>
    <property type="match status" value="1"/>
</dbReference>
<dbReference type="InterPro" id="IPR003593">
    <property type="entry name" value="AAA+_ATPase"/>
</dbReference>
<keyword evidence="6" id="KW-0067">ATP-binding</keyword>
<feature type="domain" description="AAA+ ATPase" evidence="11">
    <location>
        <begin position="43"/>
        <end position="212"/>
    </location>
</feature>
<dbReference type="InterPro" id="IPR050764">
    <property type="entry name" value="CbbQ/NirQ/NorQ/GpvN"/>
</dbReference>
<keyword evidence="3" id="KW-0963">Cytoplasm</keyword>
<dbReference type="GO" id="GO:0031412">
    <property type="term" value="P:gas vesicle organization"/>
    <property type="evidence" value="ECO:0007669"/>
    <property type="project" value="InterPro"/>
</dbReference>
<sequence>MVSTPTIRESVGEDSVQPEPSDSFISSPYVEQVTQRALAYLVAGYPVHFSGVSGTGKTTMAFHVASKLGRPVTLVHGDDEFGSSDLVGKDSGYRKNRLVDNYIHSVLKTEEEMKSLWVDNRLTTACEHGEILIYDEFNRSKPEANNPLLSVLSEGILNLPKLRSSGEGYMSVHPEFRAIFTSNPEEYAGVHKTQDALMDRLITIHLEHYDRDTEVMIVRKKSGLPRIDSERIVDIVRELRSFGVNNSRPTIRAGIAIGRILASQNRRVREDDTFFQMICQDVLATDTAKITRGGQPVMIQKVEEVISKFCGSVKPAREKVKEVCQ</sequence>
<name>E1YDY6_9BACT</name>
<dbReference type="PANTHER" id="PTHR42759:SF1">
    <property type="entry name" value="MAGNESIUM-CHELATASE SUBUNIT CHLD"/>
    <property type="match status" value="1"/>
</dbReference>